<evidence type="ECO:0000313" key="2">
    <source>
        <dbReference type="EMBL" id="CUP70476.1"/>
    </source>
</evidence>
<evidence type="ECO:0000313" key="3">
    <source>
        <dbReference type="Proteomes" id="UP000095563"/>
    </source>
</evidence>
<sequence length="105" mass="12227">MEHTIELITIAISFYIIDLIWKSSSLYNKITSKKFFHKKFNKLILILISIILVFICIVVEDRLSGYLISNDSFELTMKGIPLVILYIITSFIFTNKTENKKSSMQ</sequence>
<dbReference type="RefSeq" id="WP_055206489.1">
    <property type="nucleotide sequence ID" value="NZ_CZBO01000001.1"/>
</dbReference>
<dbReference type="Proteomes" id="UP000095563">
    <property type="component" value="Unassembled WGS sequence"/>
</dbReference>
<gene>
    <name evidence="2" type="ORF">ERS852568_00486</name>
</gene>
<dbReference type="AlphaFoldDB" id="A0A174QF97"/>
<keyword evidence="1" id="KW-0812">Transmembrane</keyword>
<protein>
    <submittedName>
        <fullName evidence="2">Uncharacterized protein</fullName>
    </submittedName>
</protein>
<keyword evidence="1" id="KW-1133">Transmembrane helix</keyword>
<reference evidence="2 3" key="1">
    <citation type="submission" date="2015-09" db="EMBL/GenBank/DDBJ databases">
        <authorList>
            <consortium name="Pathogen Informatics"/>
        </authorList>
    </citation>
    <scope>NUCLEOTIDE SEQUENCE [LARGE SCALE GENOMIC DNA]</scope>
    <source>
        <strain evidence="2 3">2789STDY5834956</strain>
    </source>
</reference>
<evidence type="ECO:0000256" key="1">
    <source>
        <dbReference type="SAM" id="Phobius"/>
    </source>
</evidence>
<name>A0A174QF97_9CLOT</name>
<feature type="transmembrane region" description="Helical" evidence="1">
    <location>
        <begin position="75"/>
        <end position="94"/>
    </location>
</feature>
<organism evidence="2 3">
    <name type="scientific">Clostridium baratii</name>
    <dbReference type="NCBI Taxonomy" id="1561"/>
    <lineage>
        <taxon>Bacteria</taxon>
        <taxon>Bacillati</taxon>
        <taxon>Bacillota</taxon>
        <taxon>Clostridia</taxon>
        <taxon>Eubacteriales</taxon>
        <taxon>Clostridiaceae</taxon>
        <taxon>Clostridium</taxon>
    </lineage>
</organism>
<feature type="transmembrane region" description="Helical" evidence="1">
    <location>
        <begin position="43"/>
        <end position="63"/>
    </location>
</feature>
<keyword evidence="1" id="KW-0472">Membrane</keyword>
<dbReference type="EMBL" id="CZBO01000001">
    <property type="protein sequence ID" value="CUP70476.1"/>
    <property type="molecule type" value="Genomic_DNA"/>
</dbReference>
<accession>A0A174QF97</accession>
<proteinExistence type="predicted"/>
<feature type="transmembrane region" description="Helical" evidence="1">
    <location>
        <begin position="6"/>
        <end position="22"/>
    </location>
</feature>